<dbReference type="NCBIfam" id="TIGR04057">
    <property type="entry name" value="SusC_RagA_signa"/>
    <property type="match status" value="1"/>
</dbReference>
<evidence type="ECO:0000256" key="3">
    <source>
        <dbReference type="ARBA" id="ARBA00022452"/>
    </source>
</evidence>
<dbReference type="SUPFAM" id="SSF49464">
    <property type="entry name" value="Carboxypeptidase regulatory domain-like"/>
    <property type="match status" value="1"/>
</dbReference>
<evidence type="ECO:0000256" key="8">
    <source>
        <dbReference type="SAM" id="SignalP"/>
    </source>
</evidence>
<organism evidence="10 11">
    <name type="scientific">Seonamhaeicola marinus</name>
    <dbReference type="NCBI Taxonomy" id="1912246"/>
    <lineage>
        <taxon>Bacteria</taxon>
        <taxon>Pseudomonadati</taxon>
        <taxon>Bacteroidota</taxon>
        <taxon>Flavobacteriia</taxon>
        <taxon>Flavobacteriales</taxon>
        <taxon>Flavobacteriaceae</taxon>
    </lineage>
</organism>
<evidence type="ECO:0000313" key="11">
    <source>
        <dbReference type="Proteomes" id="UP000323930"/>
    </source>
</evidence>
<keyword evidence="11" id="KW-1185">Reference proteome</keyword>
<proteinExistence type="inferred from homology"/>
<protein>
    <submittedName>
        <fullName evidence="10">TonB-dependent receptor</fullName>
    </submittedName>
</protein>
<keyword evidence="2 7" id="KW-0813">Transport</keyword>
<dbReference type="AlphaFoldDB" id="A0A5D0HVY5"/>
<dbReference type="Gene3D" id="2.170.130.10">
    <property type="entry name" value="TonB-dependent receptor, plug domain"/>
    <property type="match status" value="1"/>
</dbReference>
<name>A0A5D0HVY5_9FLAO</name>
<dbReference type="PROSITE" id="PS52016">
    <property type="entry name" value="TONB_DEPENDENT_REC_3"/>
    <property type="match status" value="1"/>
</dbReference>
<dbReference type="Pfam" id="PF13715">
    <property type="entry name" value="CarbopepD_reg_2"/>
    <property type="match status" value="1"/>
</dbReference>
<keyword evidence="3 7" id="KW-1134">Transmembrane beta strand</keyword>
<keyword evidence="8" id="KW-0732">Signal</keyword>
<keyword evidence="10" id="KW-0675">Receptor</keyword>
<dbReference type="Proteomes" id="UP000323930">
    <property type="component" value="Unassembled WGS sequence"/>
</dbReference>
<sequence length="1050" mass="115509">MKVKKRYLLLVLLVFCVSLGFAQERTITGKVVDKDNLPLPGATVLVKNTSKGTSTDFDGVYSIKASQGETLVFSFVGYASKEITVGSSNTITAVLAEDAATLEEVVVVAYGSQTKKSVVGSIAEVSAGVIEKQQVIDVTSSIQGSVPGVNIISSGGQPGNNPTIRIRGVSSINASASPLIIVDGAPFNGNINTISADQIKSINVLKDASSTSLYGSRGANGVILIVTKKGNLNSAPKVSFRSTIGIASQAVDMHDITDTDTFTRYTWEAMRNASQYEDGNSASDAATFATNNLIPTLGYNPYGVANPVNTNGELATTEKLWDTDWTGLLVNNAAVRKEHALSISGGGENTSYFFSGNYLDQEGSINTSDFERVTTRLSVDTKVNNWLSAGLSTFYSTSKQNVPDQDGTSFTSTIQWRNNMSSYYPLYRRDQNGALVLDGNGNKIYDYGNTSGGQPVNASRPQYQGENIVGSLFLYDNITKRDNFTANAYLKFQILENLSFKTQVSYEKYILDTYEYNHNEFGVAASVRGRVDQDRDFTTTKNITNAFNYQKSFGDHNFSLDAIHEAFERNNDELGAQGAGFLPDVKVLNGSTTPESISGSFTDETLESYLARLAYNYDGRYFLEGSFRTDGSSRFAEPVRWGNFFSVGGSWVISDENFLSDSNTINLLKLRASYGELGNNRTLVDDGTGVLVPDYFPYLSLFNTGENELDNTGVLFGLVTDEFLTWEKTSSTNIGLDFALFGNTLYGSIDYYNKESVDLIYDQPLAISTGNESIKRNIGALRNYGLEVTLNANLISTEKFSWSSSLNFSFDNNEITELTQESFINGTKRWEVGRSLYEFFMPEWAGVNPDNGYAQWYVDVLDGEGNPTGEQTITEEYSEASRNYVNKSSLPDVIGGFNNSITYGPFDLNVLFNFSFGSYVYDSIYAGLFGNFETAGGPGTVDYANRWQQPGDITDVPLLLQSQNDFSSRSDRFLFKNDYVRLKALTLGYTLPNRHLEKFGVSRVRVFFQGDNLLTFQSHKGIDPEQSLAGTTNNRSYNQKVFSFGVNLDF</sequence>
<feature type="chain" id="PRO_5022966765" evidence="8">
    <location>
        <begin position="23"/>
        <end position="1050"/>
    </location>
</feature>
<dbReference type="Pfam" id="PF07715">
    <property type="entry name" value="Plug"/>
    <property type="match status" value="1"/>
</dbReference>
<evidence type="ECO:0000256" key="2">
    <source>
        <dbReference type="ARBA" id="ARBA00022448"/>
    </source>
</evidence>
<reference evidence="10 11" key="1">
    <citation type="submission" date="2019-08" db="EMBL/GenBank/DDBJ databases">
        <title>Seonamhaeicola sediminis sp. nov., isolated from marine sediment.</title>
        <authorList>
            <person name="Cao W.R."/>
        </authorList>
    </citation>
    <scope>NUCLEOTIDE SEQUENCE [LARGE SCALE GENOMIC DNA]</scope>
    <source>
        <strain evidence="10 11">B011</strain>
    </source>
</reference>
<keyword evidence="5 7" id="KW-0472">Membrane</keyword>
<dbReference type="EMBL" id="VSDQ01000679">
    <property type="protein sequence ID" value="TYA74689.1"/>
    <property type="molecule type" value="Genomic_DNA"/>
</dbReference>
<comment type="similarity">
    <text evidence="7">Belongs to the TonB-dependent receptor family.</text>
</comment>
<evidence type="ECO:0000256" key="1">
    <source>
        <dbReference type="ARBA" id="ARBA00004571"/>
    </source>
</evidence>
<evidence type="ECO:0000256" key="4">
    <source>
        <dbReference type="ARBA" id="ARBA00022692"/>
    </source>
</evidence>
<dbReference type="InterPro" id="IPR037066">
    <property type="entry name" value="Plug_dom_sf"/>
</dbReference>
<dbReference type="OrthoDB" id="9768177at2"/>
<gene>
    <name evidence="10" type="ORF">FUA24_15355</name>
</gene>
<dbReference type="InterPro" id="IPR008969">
    <property type="entry name" value="CarboxyPept-like_regulatory"/>
</dbReference>
<dbReference type="InterPro" id="IPR036942">
    <property type="entry name" value="Beta-barrel_TonB_sf"/>
</dbReference>
<dbReference type="Gene3D" id="2.60.40.1120">
    <property type="entry name" value="Carboxypeptidase-like, regulatory domain"/>
    <property type="match status" value="1"/>
</dbReference>
<feature type="signal peptide" evidence="8">
    <location>
        <begin position="1"/>
        <end position="22"/>
    </location>
</feature>
<dbReference type="Gene3D" id="2.40.170.20">
    <property type="entry name" value="TonB-dependent receptor, beta-barrel domain"/>
    <property type="match status" value="1"/>
</dbReference>
<comment type="caution">
    <text evidence="10">The sequence shown here is derived from an EMBL/GenBank/DDBJ whole genome shotgun (WGS) entry which is preliminary data.</text>
</comment>
<comment type="subcellular location">
    <subcellularLocation>
        <location evidence="1 7">Cell outer membrane</location>
        <topology evidence="1 7">Multi-pass membrane protein</topology>
    </subcellularLocation>
</comment>
<keyword evidence="4 7" id="KW-0812">Transmembrane</keyword>
<dbReference type="InterPro" id="IPR023997">
    <property type="entry name" value="TonB-dep_OMP_SusC/RagA_CS"/>
</dbReference>
<evidence type="ECO:0000313" key="10">
    <source>
        <dbReference type="EMBL" id="TYA74689.1"/>
    </source>
</evidence>
<dbReference type="SUPFAM" id="SSF56935">
    <property type="entry name" value="Porins"/>
    <property type="match status" value="1"/>
</dbReference>
<evidence type="ECO:0000259" key="9">
    <source>
        <dbReference type="Pfam" id="PF07715"/>
    </source>
</evidence>
<dbReference type="InterPro" id="IPR039426">
    <property type="entry name" value="TonB-dep_rcpt-like"/>
</dbReference>
<dbReference type="GO" id="GO:0009279">
    <property type="term" value="C:cell outer membrane"/>
    <property type="evidence" value="ECO:0007669"/>
    <property type="project" value="UniProtKB-SubCell"/>
</dbReference>
<keyword evidence="6 7" id="KW-0998">Cell outer membrane</keyword>
<dbReference type="InterPro" id="IPR023996">
    <property type="entry name" value="TonB-dep_OMP_SusC/RagA"/>
</dbReference>
<evidence type="ECO:0000256" key="7">
    <source>
        <dbReference type="PROSITE-ProRule" id="PRU01360"/>
    </source>
</evidence>
<dbReference type="InterPro" id="IPR012910">
    <property type="entry name" value="Plug_dom"/>
</dbReference>
<feature type="domain" description="TonB-dependent receptor plug" evidence="9">
    <location>
        <begin position="115"/>
        <end position="222"/>
    </location>
</feature>
<accession>A0A5D0HVY5</accession>
<evidence type="ECO:0000256" key="5">
    <source>
        <dbReference type="ARBA" id="ARBA00023136"/>
    </source>
</evidence>
<evidence type="ECO:0000256" key="6">
    <source>
        <dbReference type="ARBA" id="ARBA00023237"/>
    </source>
</evidence>
<dbReference type="RefSeq" id="WP_148543887.1">
    <property type="nucleotide sequence ID" value="NZ_VSDQ01000679.1"/>
</dbReference>
<dbReference type="NCBIfam" id="TIGR04056">
    <property type="entry name" value="OMP_RagA_SusC"/>
    <property type="match status" value="1"/>
</dbReference>